<proteinExistence type="predicted"/>
<accession>A0A2K2FS70</accession>
<protein>
    <recommendedName>
        <fullName evidence="4">DUF3899 domain-containing protein</fullName>
    </recommendedName>
</protein>
<feature type="transmembrane region" description="Helical" evidence="1">
    <location>
        <begin position="58"/>
        <end position="79"/>
    </location>
</feature>
<gene>
    <name evidence="2" type="ORF">CDQ84_00190</name>
</gene>
<dbReference type="KEGG" id="cthd:CDO33_16180"/>
<sequence length="80" mass="9312">MIFLRILAFLFMVPGFALVFIARRVAERFELDKKAKINFEHSMDEEELSRYKYDKAVVSVKLLGMLIALPGIILTFIAFR</sequence>
<dbReference type="AlphaFoldDB" id="A0A2K2FS70"/>
<dbReference type="Proteomes" id="UP000236151">
    <property type="component" value="Unassembled WGS sequence"/>
</dbReference>
<evidence type="ECO:0000313" key="3">
    <source>
        <dbReference type="Proteomes" id="UP000236151"/>
    </source>
</evidence>
<dbReference type="OrthoDB" id="2087129at2"/>
<comment type="caution">
    <text evidence="2">The sequence shown here is derived from an EMBL/GenBank/DDBJ whole genome shotgun (WGS) entry which is preliminary data.</text>
</comment>
<keyword evidence="3" id="KW-1185">Reference proteome</keyword>
<feature type="transmembrane region" description="Helical" evidence="1">
    <location>
        <begin position="6"/>
        <end position="26"/>
    </location>
</feature>
<evidence type="ECO:0000256" key="1">
    <source>
        <dbReference type="SAM" id="Phobius"/>
    </source>
</evidence>
<evidence type="ECO:0000313" key="2">
    <source>
        <dbReference type="EMBL" id="PNU01635.1"/>
    </source>
</evidence>
<name>A0A2K2FS70_9CLOT</name>
<reference evidence="2 3" key="1">
    <citation type="submission" date="2017-06" db="EMBL/GenBank/DDBJ databases">
        <title>Investigating the central metabolism of Clostridium thermosuccinogenes.</title>
        <authorList>
            <person name="Koendjbiharie J.G."/>
            <person name="van Kranenburg R."/>
        </authorList>
    </citation>
    <scope>NUCLEOTIDE SEQUENCE [LARGE SCALE GENOMIC DNA]</scope>
    <source>
        <strain evidence="2 3">DSM 5806</strain>
    </source>
</reference>
<keyword evidence="1" id="KW-0472">Membrane</keyword>
<dbReference type="EMBL" id="NIOJ01000001">
    <property type="protein sequence ID" value="PNU01635.1"/>
    <property type="molecule type" value="Genomic_DNA"/>
</dbReference>
<keyword evidence="1" id="KW-1133">Transmembrane helix</keyword>
<keyword evidence="1" id="KW-0812">Transmembrane</keyword>
<organism evidence="2 3">
    <name type="scientific">Clostridium thermosuccinogenes</name>
    <dbReference type="NCBI Taxonomy" id="84032"/>
    <lineage>
        <taxon>Bacteria</taxon>
        <taxon>Bacillati</taxon>
        <taxon>Bacillota</taxon>
        <taxon>Clostridia</taxon>
        <taxon>Eubacteriales</taxon>
        <taxon>Clostridiaceae</taxon>
        <taxon>Clostridium</taxon>
    </lineage>
</organism>
<evidence type="ECO:0008006" key="4">
    <source>
        <dbReference type="Google" id="ProtNLM"/>
    </source>
</evidence>